<organism evidence="1 2">
    <name type="scientific">Globodera pallida</name>
    <name type="common">Potato cyst nematode worm</name>
    <name type="synonym">Heterodera pallida</name>
    <dbReference type="NCBI Taxonomy" id="36090"/>
    <lineage>
        <taxon>Eukaryota</taxon>
        <taxon>Metazoa</taxon>
        <taxon>Ecdysozoa</taxon>
        <taxon>Nematoda</taxon>
        <taxon>Chromadorea</taxon>
        <taxon>Rhabditida</taxon>
        <taxon>Tylenchina</taxon>
        <taxon>Tylenchomorpha</taxon>
        <taxon>Tylenchoidea</taxon>
        <taxon>Heteroderidae</taxon>
        <taxon>Heteroderinae</taxon>
        <taxon>Globodera</taxon>
    </lineage>
</organism>
<dbReference type="AlphaFoldDB" id="A0A183CMX6"/>
<evidence type="ECO:0000313" key="2">
    <source>
        <dbReference type="WBParaSite" id="GPLIN_001423300"/>
    </source>
</evidence>
<evidence type="ECO:0000313" key="1">
    <source>
        <dbReference type="Proteomes" id="UP000050741"/>
    </source>
</evidence>
<reference evidence="2" key="2">
    <citation type="submission" date="2016-06" db="UniProtKB">
        <authorList>
            <consortium name="WormBaseParasite"/>
        </authorList>
    </citation>
    <scope>IDENTIFICATION</scope>
</reference>
<keyword evidence="1" id="KW-1185">Reference proteome</keyword>
<accession>A0A183CMX6</accession>
<dbReference type="WBParaSite" id="GPLIN_001423300">
    <property type="protein sequence ID" value="GPLIN_001423300"/>
    <property type="gene ID" value="GPLIN_001423300"/>
</dbReference>
<reference evidence="1" key="1">
    <citation type="submission" date="2014-05" db="EMBL/GenBank/DDBJ databases">
        <title>The genome and life-stage specific transcriptomes of Globodera pallida elucidate key aspects of plant parasitism by a cyst nematode.</title>
        <authorList>
            <person name="Cotton J.A."/>
            <person name="Lilley C.J."/>
            <person name="Jones L.M."/>
            <person name="Kikuchi T."/>
            <person name="Reid A.J."/>
            <person name="Thorpe P."/>
            <person name="Tsai I.J."/>
            <person name="Beasley H."/>
            <person name="Blok V."/>
            <person name="Cock P.J.A."/>
            <person name="Van den Akker S.E."/>
            <person name="Holroyd N."/>
            <person name="Hunt M."/>
            <person name="Mantelin S."/>
            <person name="Naghra H."/>
            <person name="Pain A."/>
            <person name="Palomares-Rius J.E."/>
            <person name="Zarowiecki M."/>
            <person name="Berriman M."/>
            <person name="Jones J.T."/>
            <person name="Urwin P.E."/>
        </authorList>
    </citation>
    <scope>NUCLEOTIDE SEQUENCE [LARGE SCALE GENOMIC DNA]</scope>
    <source>
        <strain evidence="1">Lindley</strain>
    </source>
</reference>
<proteinExistence type="predicted"/>
<name>A0A183CMX6_GLOPA</name>
<sequence>MESLKMAFVNSTDPVNFIIYFWKPSFDIVPFELKNDLTGERLVFRHFKNNYWLIVRCPIERDEDKWAEWEKEAIEYKSFDCSNRISINSGDRDFGR</sequence>
<dbReference type="Proteomes" id="UP000050741">
    <property type="component" value="Unassembled WGS sequence"/>
</dbReference>
<protein>
    <submittedName>
        <fullName evidence="2">CS domain-containing protein</fullName>
    </submittedName>
</protein>